<reference evidence="2" key="1">
    <citation type="submission" date="2022-09" db="EMBL/GenBank/DDBJ databases">
        <title>genome sequence of Deinococcus rubellus.</title>
        <authorList>
            <person name="Srinivasan S."/>
        </authorList>
    </citation>
    <scope>NUCLEOTIDE SEQUENCE</scope>
    <source>
        <strain evidence="2">Ant6</strain>
    </source>
</reference>
<gene>
    <name evidence="2" type="ORF">N0D28_00860</name>
</gene>
<dbReference type="CDD" id="cd04301">
    <property type="entry name" value="NAT_SF"/>
    <property type="match status" value="1"/>
</dbReference>
<dbReference type="EMBL" id="CP104213">
    <property type="protein sequence ID" value="UWX64261.1"/>
    <property type="molecule type" value="Genomic_DNA"/>
</dbReference>
<evidence type="ECO:0000313" key="3">
    <source>
        <dbReference type="Proteomes" id="UP001060261"/>
    </source>
</evidence>
<dbReference type="RefSeq" id="WP_260560536.1">
    <property type="nucleotide sequence ID" value="NZ_BAABEC010000077.1"/>
</dbReference>
<keyword evidence="3" id="KW-1185">Reference proteome</keyword>
<dbReference type="PROSITE" id="PS51186">
    <property type="entry name" value="GNAT"/>
    <property type="match status" value="1"/>
</dbReference>
<feature type="domain" description="N-acetyltransferase" evidence="1">
    <location>
        <begin position="1"/>
        <end position="150"/>
    </location>
</feature>
<dbReference type="PROSITE" id="PS51257">
    <property type="entry name" value="PROKAR_LIPOPROTEIN"/>
    <property type="match status" value="1"/>
</dbReference>
<organism evidence="2 3">
    <name type="scientific">Deinococcus rubellus</name>
    <dbReference type="NCBI Taxonomy" id="1889240"/>
    <lineage>
        <taxon>Bacteria</taxon>
        <taxon>Thermotogati</taxon>
        <taxon>Deinococcota</taxon>
        <taxon>Deinococci</taxon>
        <taxon>Deinococcales</taxon>
        <taxon>Deinococcaceae</taxon>
        <taxon>Deinococcus</taxon>
    </lineage>
</organism>
<evidence type="ECO:0000313" key="2">
    <source>
        <dbReference type="EMBL" id="UWX64261.1"/>
    </source>
</evidence>
<dbReference type="InterPro" id="IPR000182">
    <property type="entry name" value="GNAT_dom"/>
</dbReference>
<dbReference type="InterPro" id="IPR016181">
    <property type="entry name" value="Acyl_CoA_acyltransferase"/>
</dbReference>
<proteinExistence type="predicted"/>
<protein>
    <submittedName>
        <fullName evidence="2">GNAT family N-acetyltransferase</fullName>
    </submittedName>
</protein>
<dbReference type="Proteomes" id="UP001060261">
    <property type="component" value="Chromosome"/>
</dbReference>
<sequence length="165" mass="18638">MKVQPMALPSAPLLHDLYRATPGYFALLGCPVPSLQEVTRDIETALYDPRRRLELLYQGEELVGSLDYKLDYPQAGDVTINLLMIRGDAQSRGLGRQVVRDLEKRLPHSERLLASVLGDNKRAVKFWERLGFAFATDARPVMTWYAKPLHRQARPDQPLPVASGK</sequence>
<dbReference type="Pfam" id="PF00583">
    <property type="entry name" value="Acetyltransf_1"/>
    <property type="match status" value="1"/>
</dbReference>
<dbReference type="SUPFAM" id="SSF55729">
    <property type="entry name" value="Acyl-CoA N-acyltransferases (Nat)"/>
    <property type="match status" value="1"/>
</dbReference>
<name>A0ABY5YHU7_9DEIO</name>
<dbReference type="Gene3D" id="3.40.630.30">
    <property type="match status" value="1"/>
</dbReference>
<accession>A0ABY5YHU7</accession>
<evidence type="ECO:0000259" key="1">
    <source>
        <dbReference type="PROSITE" id="PS51186"/>
    </source>
</evidence>